<dbReference type="Gene3D" id="3.90.79.10">
    <property type="entry name" value="Nucleoside Triphosphate Pyrophosphohydrolase"/>
    <property type="match status" value="1"/>
</dbReference>
<evidence type="ECO:0000313" key="4">
    <source>
        <dbReference type="EMBL" id="GGO99559.1"/>
    </source>
</evidence>
<dbReference type="PANTHER" id="PTHR43046">
    <property type="entry name" value="GDP-MANNOSE MANNOSYL HYDROLASE"/>
    <property type="match status" value="1"/>
</dbReference>
<dbReference type="PROSITE" id="PS00893">
    <property type="entry name" value="NUDIX_BOX"/>
    <property type="match status" value="1"/>
</dbReference>
<keyword evidence="5" id="KW-1185">Reference proteome</keyword>
<evidence type="ECO:0000256" key="1">
    <source>
        <dbReference type="ARBA" id="ARBA00001946"/>
    </source>
</evidence>
<gene>
    <name evidence="4" type="ORF">GCM10011612_17110</name>
</gene>
<dbReference type="SUPFAM" id="SSF55811">
    <property type="entry name" value="Nudix"/>
    <property type="match status" value="1"/>
</dbReference>
<dbReference type="CDD" id="cd04683">
    <property type="entry name" value="NUDIX_Hydrolase"/>
    <property type="match status" value="1"/>
</dbReference>
<feature type="domain" description="Nudix hydrolase" evidence="3">
    <location>
        <begin position="10"/>
        <end position="160"/>
    </location>
</feature>
<keyword evidence="2" id="KW-0378">Hydrolase</keyword>
<reference evidence="4" key="1">
    <citation type="journal article" date="2014" name="Int. J. Syst. Evol. Microbiol.">
        <title>Complete genome sequence of Corynebacterium casei LMG S-19264T (=DSM 44701T), isolated from a smear-ripened cheese.</title>
        <authorList>
            <consortium name="US DOE Joint Genome Institute (JGI-PGF)"/>
            <person name="Walter F."/>
            <person name="Albersmeier A."/>
            <person name="Kalinowski J."/>
            <person name="Ruckert C."/>
        </authorList>
    </citation>
    <scope>NUCLEOTIDE SEQUENCE</scope>
    <source>
        <strain evidence="4">CGMCC 4.7372</strain>
    </source>
</reference>
<dbReference type="InterPro" id="IPR015797">
    <property type="entry name" value="NUDIX_hydrolase-like_dom_sf"/>
</dbReference>
<evidence type="ECO:0000313" key="5">
    <source>
        <dbReference type="Proteomes" id="UP000614239"/>
    </source>
</evidence>
<dbReference type="InterPro" id="IPR020084">
    <property type="entry name" value="NUDIX_hydrolase_CS"/>
</dbReference>
<dbReference type="GO" id="GO:0016787">
    <property type="term" value="F:hydrolase activity"/>
    <property type="evidence" value="ECO:0007669"/>
    <property type="project" value="UniProtKB-KW"/>
</dbReference>
<evidence type="ECO:0000256" key="2">
    <source>
        <dbReference type="ARBA" id="ARBA00022801"/>
    </source>
</evidence>
<dbReference type="EMBL" id="BMNJ01000006">
    <property type="protein sequence ID" value="GGO99559.1"/>
    <property type="molecule type" value="Genomic_DNA"/>
</dbReference>
<dbReference type="PROSITE" id="PS51462">
    <property type="entry name" value="NUDIX"/>
    <property type="match status" value="1"/>
</dbReference>
<organism evidence="4 5">
    <name type="scientific">Actinomyces gaoshouyii</name>
    <dbReference type="NCBI Taxonomy" id="1960083"/>
    <lineage>
        <taxon>Bacteria</taxon>
        <taxon>Bacillati</taxon>
        <taxon>Actinomycetota</taxon>
        <taxon>Actinomycetes</taxon>
        <taxon>Actinomycetales</taxon>
        <taxon>Actinomycetaceae</taxon>
        <taxon>Actinomyces</taxon>
    </lineage>
</organism>
<dbReference type="Proteomes" id="UP000614239">
    <property type="component" value="Unassembled WGS sequence"/>
</dbReference>
<dbReference type="InterPro" id="IPR000086">
    <property type="entry name" value="NUDIX_hydrolase_dom"/>
</dbReference>
<comment type="caution">
    <text evidence="4">The sequence shown here is derived from an EMBL/GenBank/DDBJ whole genome shotgun (WGS) entry which is preliminary data.</text>
</comment>
<protein>
    <recommendedName>
        <fullName evidence="3">Nudix hydrolase domain-containing protein</fullName>
    </recommendedName>
</protein>
<dbReference type="AlphaFoldDB" id="A0A8H9LM13"/>
<dbReference type="PANTHER" id="PTHR43046:SF16">
    <property type="entry name" value="ADP-RIBOSE PYROPHOSPHATASE YJHB-RELATED"/>
    <property type="match status" value="1"/>
</dbReference>
<name>A0A8H9LM13_9ACTO</name>
<sequence length="190" mass="20003">MVGMVPPRFALIPAVYILLLREAPGAGPASKGGPASSPQVLLQLRRGTGFMDGYWASGAAGHVEAGESVVAAAVREAREELGIDVGAAGLEPLTGMHRSNDVGGAALEQRVDFFFAARSWTGEPRIMEGTRCAGLRWFALADLPEPVPPHERVVLERLAAALDGGAPVPAILPFGFDGERIERCAVARPR</sequence>
<dbReference type="Pfam" id="PF00293">
    <property type="entry name" value="NUDIX"/>
    <property type="match status" value="1"/>
</dbReference>
<reference evidence="4" key="2">
    <citation type="submission" date="2020-09" db="EMBL/GenBank/DDBJ databases">
        <authorList>
            <person name="Sun Q."/>
            <person name="Zhou Y."/>
        </authorList>
    </citation>
    <scope>NUCLEOTIDE SEQUENCE</scope>
    <source>
        <strain evidence="4">CGMCC 4.7372</strain>
    </source>
</reference>
<comment type="cofactor">
    <cofactor evidence="1">
        <name>Mg(2+)</name>
        <dbReference type="ChEBI" id="CHEBI:18420"/>
    </cofactor>
</comment>
<evidence type="ECO:0000259" key="3">
    <source>
        <dbReference type="PROSITE" id="PS51462"/>
    </source>
</evidence>
<proteinExistence type="predicted"/>
<accession>A0A8H9LM13</accession>